<evidence type="ECO:0000259" key="1">
    <source>
        <dbReference type="Pfam" id="PF06985"/>
    </source>
</evidence>
<dbReference type="OrthoDB" id="674604at2759"/>
<organism evidence="2 3">
    <name type="scientific">Dendrothele bispora (strain CBS 962.96)</name>
    <dbReference type="NCBI Taxonomy" id="1314807"/>
    <lineage>
        <taxon>Eukaryota</taxon>
        <taxon>Fungi</taxon>
        <taxon>Dikarya</taxon>
        <taxon>Basidiomycota</taxon>
        <taxon>Agaricomycotina</taxon>
        <taxon>Agaricomycetes</taxon>
        <taxon>Agaricomycetidae</taxon>
        <taxon>Agaricales</taxon>
        <taxon>Agaricales incertae sedis</taxon>
        <taxon>Dendrothele</taxon>
    </lineage>
</organism>
<dbReference type="Proteomes" id="UP000297245">
    <property type="component" value="Unassembled WGS sequence"/>
</dbReference>
<dbReference type="EMBL" id="ML179488">
    <property type="protein sequence ID" value="THU86625.1"/>
    <property type="molecule type" value="Genomic_DNA"/>
</dbReference>
<name>A0A4V4HDE6_DENBC</name>
<protein>
    <recommendedName>
        <fullName evidence="1">Heterokaryon incompatibility domain-containing protein</fullName>
    </recommendedName>
</protein>
<sequence>SPPYAIVSHQCLHDEEVNFNEYLHLQPATKKKLGYRKIVEACKKAVCDHLEYIWIDTCCINQSNHEEVARVVKSTYSYYHNSEVCYAYLADVKGSPIWRSKWFQRAWTLQELVAPRRLNFFKADWEFIGDRQQLTNDIHYLTGISPSVLNGSTPIHSVDIRTRLSWCAGRKTTKAPDLAYCLLGILGVSIDPDYTEDVQSAFKRLQKALIRSYPD</sequence>
<accession>A0A4V4HDE6</accession>
<dbReference type="PANTHER" id="PTHR10622:SF10">
    <property type="entry name" value="HET DOMAIN-CONTAINING PROTEIN"/>
    <property type="match status" value="1"/>
</dbReference>
<feature type="non-terminal residue" evidence="2">
    <location>
        <position position="215"/>
    </location>
</feature>
<dbReference type="AlphaFoldDB" id="A0A4V4HDE6"/>
<feature type="non-terminal residue" evidence="2">
    <location>
        <position position="1"/>
    </location>
</feature>
<reference evidence="2 3" key="1">
    <citation type="journal article" date="2019" name="Nat. Ecol. Evol.">
        <title>Megaphylogeny resolves global patterns of mushroom evolution.</title>
        <authorList>
            <person name="Varga T."/>
            <person name="Krizsan K."/>
            <person name="Foldi C."/>
            <person name="Dima B."/>
            <person name="Sanchez-Garcia M."/>
            <person name="Sanchez-Ramirez S."/>
            <person name="Szollosi G.J."/>
            <person name="Szarkandi J.G."/>
            <person name="Papp V."/>
            <person name="Albert L."/>
            <person name="Andreopoulos W."/>
            <person name="Angelini C."/>
            <person name="Antonin V."/>
            <person name="Barry K.W."/>
            <person name="Bougher N.L."/>
            <person name="Buchanan P."/>
            <person name="Buyck B."/>
            <person name="Bense V."/>
            <person name="Catcheside P."/>
            <person name="Chovatia M."/>
            <person name="Cooper J."/>
            <person name="Damon W."/>
            <person name="Desjardin D."/>
            <person name="Finy P."/>
            <person name="Geml J."/>
            <person name="Haridas S."/>
            <person name="Hughes K."/>
            <person name="Justo A."/>
            <person name="Karasinski D."/>
            <person name="Kautmanova I."/>
            <person name="Kiss B."/>
            <person name="Kocsube S."/>
            <person name="Kotiranta H."/>
            <person name="LaButti K.M."/>
            <person name="Lechner B.E."/>
            <person name="Liimatainen K."/>
            <person name="Lipzen A."/>
            <person name="Lukacs Z."/>
            <person name="Mihaltcheva S."/>
            <person name="Morgado L.N."/>
            <person name="Niskanen T."/>
            <person name="Noordeloos M.E."/>
            <person name="Ohm R.A."/>
            <person name="Ortiz-Santana B."/>
            <person name="Ovrebo C."/>
            <person name="Racz N."/>
            <person name="Riley R."/>
            <person name="Savchenko A."/>
            <person name="Shiryaev A."/>
            <person name="Soop K."/>
            <person name="Spirin V."/>
            <person name="Szebenyi C."/>
            <person name="Tomsovsky M."/>
            <person name="Tulloss R.E."/>
            <person name="Uehling J."/>
            <person name="Grigoriev I.V."/>
            <person name="Vagvolgyi C."/>
            <person name="Papp T."/>
            <person name="Martin F.M."/>
            <person name="Miettinen O."/>
            <person name="Hibbett D.S."/>
            <person name="Nagy L.G."/>
        </authorList>
    </citation>
    <scope>NUCLEOTIDE SEQUENCE [LARGE SCALE GENOMIC DNA]</scope>
    <source>
        <strain evidence="2 3">CBS 962.96</strain>
    </source>
</reference>
<gene>
    <name evidence="2" type="ORF">K435DRAFT_629188</name>
</gene>
<dbReference type="PANTHER" id="PTHR10622">
    <property type="entry name" value="HET DOMAIN-CONTAINING PROTEIN"/>
    <property type="match status" value="1"/>
</dbReference>
<evidence type="ECO:0000313" key="3">
    <source>
        <dbReference type="Proteomes" id="UP000297245"/>
    </source>
</evidence>
<proteinExistence type="predicted"/>
<evidence type="ECO:0000313" key="2">
    <source>
        <dbReference type="EMBL" id="THU86625.1"/>
    </source>
</evidence>
<dbReference type="Pfam" id="PF06985">
    <property type="entry name" value="HET"/>
    <property type="match status" value="1"/>
</dbReference>
<dbReference type="InterPro" id="IPR010730">
    <property type="entry name" value="HET"/>
</dbReference>
<keyword evidence="3" id="KW-1185">Reference proteome</keyword>
<feature type="domain" description="Heterokaryon incompatibility" evidence="1">
    <location>
        <begin position="35"/>
        <end position="91"/>
    </location>
</feature>